<keyword evidence="2" id="KW-0805">Transcription regulation</keyword>
<dbReference type="PROSITE" id="PS50977">
    <property type="entry name" value="HTH_TETR_2"/>
    <property type="match status" value="1"/>
</dbReference>
<dbReference type="InterPro" id="IPR036271">
    <property type="entry name" value="Tet_transcr_reg_TetR-rel_C_sf"/>
</dbReference>
<keyword evidence="4" id="KW-0804">Transcription</keyword>
<evidence type="ECO:0000313" key="6">
    <source>
        <dbReference type="Proteomes" id="UP000409037"/>
    </source>
</evidence>
<dbReference type="GO" id="GO:0003677">
    <property type="term" value="F:DNA binding"/>
    <property type="evidence" value="ECO:0007669"/>
    <property type="project" value="UniProtKB-UniRule"/>
</dbReference>
<protein>
    <submittedName>
        <fullName evidence="5">HTH-type transcriptional repressor AcnR</fullName>
    </submittedName>
</protein>
<dbReference type="InterPro" id="IPR009057">
    <property type="entry name" value="Homeodomain-like_sf"/>
</dbReference>
<evidence type="ECO:0000313" key="5">
    <source>
        <dbReference type="EMBL" id="VVN65227.1"/>
    </source>
</evidence>
<gene>
    <name evidence="5" type="primary">acnR</name>
    <name evidence="5" type="ORF">PS833_00046</name>
</gene>
<organism evidence="5 6">
    <name type="scientific">Pseudomonas fluorescens</name>
    <dbReference type="NCBI Taxonomy" id="294"/>
    <lineage>
        <taxon>Bacteria</taxon>
        <taxon>Pseudomonadati</taxon>
        <taxon>Pseudomonadota</taxon>
        <taxon>Gammaproteobacteria</taxon>
        <taxon>Pseudomonadales</taxon>
        <taxon>Pseudomonadaceae</taxon>
        <taxon>Pseudomonas</taxon>
    </lineage>
</organism>
<proteinExistence type="predicted"/>
<keyword evidence="1" id="KW-0678">Repressor</keyword>
<dbReference type="EMBL" id="CABVHU010000001">
    <property type="protein sequence ID" value="VVN65227.1"/>
    <property type="molecule type" value="Genomic_DNA"/>
</dbReference>
<dbReference type="Pfam" id="PF00440">
    <property type="entry name" value="TetR_N"/>
    <property type="match status" value="1"/>
</dbReference>
<evidence type="ECO:0000256" key="1">
    <source>
        <dbReference type="ARBA" id="ARBA00022491"/>
    </source>
</evidence>
<dbReference type="PRINTS" id="PR00455">
    <property type="entry name" value="HTHTETR"/>
</dbReference>
<dbReference type="InterPro" id="IPR039538">
    <property type="entry name" value="BetI_C"/>
</dbReference>
<dbReference type="AlphaFoldDB" id="A0A5E7RHQ0"/>
<dbReference type="Proteomes" id="UP000409037">
    <property type="component" value="Unassembled WGS sequence"/>
</dbReference>
<dbReference type="PANTHER" id="PTHR47506">
    <property type="entry name" value="TRANSCRIPTIONAL REGULATORY PROTEIN"/>
    <property type="match status" value="1"/>
</dbReference>
<sequence length="196" mass="21675">MRKVDPEKHQAKLQQILEAAVMCFAEKGFRGTSTNEICAAAGMSPGNLFHYFPNKQAVIEAIAEEDRREMSERFAQLADEPDAIVAVERLAKDLLKQSADPVYAKIGVEVVAESLRNPEMAKLFAASEASIKGDLVALLQRGIAQGQIDATLDPKIAATWLIALIDGAVSRSVLDRDFKLRAYTPTLMRMIRRFLE</sequence>
<dbReference type="Pfam" id="PF13977">
    <property type="entry name" value="TetR_C_6"/>
    <property type="match status" value="1"/>
</dbReference>
<dbReference type="Gene3D" id="1.10.357.10">
    <property type="entry name" value="Tetracycline Repressor, domain 2"/>
    <property type="match status" value="1"/>
</dbReference>
<name>A0A5E7RHQ0_PSEFL</name>
<accession>A0A5E7RHQ0</accession>
<evidence type="ECO:0000256" key="2">
    <source>
        <dbReference type="ARBA" id="ARBA00023015"/>
    </source>
</evidence>
<evidence type="ECO:0000256" key="4">
    <source>
        <dbReference type="ARBA" id="ARBA00023163"/>
    </source>
</evidence>
<dbReference type="OrthoDB" id="5816932at2"/>
<dbReference type="InterPro" id="IPR001647">
    <property type="entry name" value="HTH_TetR"/>
</dbReference>
<evidence type="ECO:0000256" key="3">
    <source>
        <dbReference type="ARBA" id="ARBA00023125"/>
    </source>
</evidence>
<dbReference type="SUPFAM" id="SSF48498">
    <property type="entry name" value="Tetracyclin repressor-like, C-terminal domain"/>
    <property type="match status" value="1"/>
</dbReference>
<dbReference type="PANTHER" id="PTHR47506:SF1">
    <property type="entry name" value="HTH-TYPE TRANSCRIPTIONAL REGULATOR YJDC"/>
    <property type="match status" value="1"/>
</dbReference>
<dbReference type="SUPFAM" id="SSF46689">
    <property type="entry name" value="Homeodomain-like"/>
    <property type="match status" value="1"/>
</dbReference>
<reference evidence="5 6" key="1">
    <citation type="submission" date="2019-09" db="EMBL/GenBank/DDBJ databases">
        <authorList>
            <person name="Chandra G."/>
            <person name="Truman W A."/>
        </authorList>
    </citation>
    <scope>NUCLEOTIDE SEQUENCE [LARGE SCALE GENOMIC DNA]</scope>
    <source>
        <strain evidence="5">PS833</strain>
    </source>
</reference>
<keyword evidence="3" id="KW-0238">DNA-binding</keyword>